<feature type="binding site" evidence="11">
    <location>
        <position position="292"/>
    </location>
    <ligand>
        <name>substrate</name>
    </ligand>
</feature>
<dbReference type="SFLD" id="SFLDG00178">
    <property type="entry name" value="enolase"/>
    <property type="match status" value="1"/>
</dbReference>
<dbReference type="EC" id="4.2.1.11" evidence="3 9"/>
<feature type="binding site" evidence="11">
    <location>
        <position position="173"/>
    </location>
    <ligand>
        <name>substrate</name>
    </ligand>
</feature>
<dbReference type="InterPro" id="IPR020810">
    <property type="entry name" value="Enolase_C"/>
</dbReference>
<dbReference type="GO" id="GO:0004634">
    <property type="term" value="F:phosphopyruvate hydratase activity"/>
    <property type="evidence" value="ECO:0007669"/>
    <property type="project" value="UniProtKB-UniRule"/>
</dbReference>
<evidence type="ECO:0000259" key="13">
    <source>
        <dbReference type="SMART" id="SM01192"/>
    </source>
</evidence>
<feature type="active site" description="Proton acceptor" evidence="9 10">
    <location>
        <position position="344"/>
    </location>
</feature>
<comment type="similarity">
    <text evidence="2 9">Belongs to the enolase family.</text>
</comment>
<dbReference type="PIRSF" id="PIRSF001400">
    <property type="entry name" value="Enolase"/>
    <property type="match status" value="1"/>
</dbReference>
<evidence type="ECO:0000256" key="4">
    <source>
        <dbReference type="ARBA" id="ARBA00017068"/>
    </source>
</evidence>
<dbReference type="SFLD" id="SFLDS00001">
    <property type="entry name" value="Enolase"/>
    <property type="match status" value="1"/>
</dbReference>
<gene>
    <name evidence="9" type="primary">eno</name>
    <name evidence="15" type="ORF">B5M47_00985</name>
</gene>
<comment type="subcellular location">
    <subcellularLocation>
        <location evidence="9">Cytoplasm</location>
    </subcellularLocation>
    <subcellularLocation>
        <location evidence="9">Secreted</location>
    </subcellularLocation>
    <subcellularLocation>
        <location evidence="9">Cell surface</location>
    </subcellularLocation>
    <text evidence="9">Fractions of enolase are present in both the cytoplasm and on the cell surface.</text>
</comment>
<feature type="binding site" evidence="9">
    <location>
        <position position="374"/>
    </location>
    <ligand>
        <name>(2R)-2-phosphoglycerate</name>
        <dbReference type="ChEBI" id="CHEBI:58289"/>
    </ligand>
</feature>
<dbReference type="HAMAP" id="MF_00318">
    <property type="entry name" value="Enolase"/>
    <property type="match status" value="1"/>
</dbReference>
<dbReference type="InterPro" id="IPR029017">
    <property type="entry name" value="Enolase-like_N"/>
</dbReference>
<dbReference type="GO" id="GO:0006096">
    <property type="term" value="P:glycolytic process"/>
    <property type="evidence" value="ECO:0007669"/>
    <property type="project" value="UniProtKB-UniRule"/>
</dbReference>
<dbReference type="PANTHER" id="PTHR11902:SF1">
    <property type="entry name" value="ENOLASE"/>
    <property type="match status" value="1"/>
</dbReference>
<keyword evidence="9" id="KW-0963">Cytoplasm</keyword>
<dbReference type="Pfam" id="PF03952">
    <property type="entry name" value="Enolase_N"/>
    <property type="match status" value="1"/>
</dbReference>
<keyword evidence="7 9" id="KW-0324">Glycolysis</keyword>
<dbReference type="GO" id="GO:0005576">
    <property type="term" value="C:extracellular region"/>
    <property type="evidence" value="ECO:0007669"/>
    <property type="project" value="UniProtKB-SubCell"/>
</dbReference>
<feature type="binding site" evidence="9">
    <location>
        <position position="181"/>
    </location>
    <ligand>
        <name>(2R)-2-phosphoglycerate</name>
        <dbReference type="ChEBI" id="CHEBI:58289"/>
    </ligand>
</feature>
<dbReference type="Proteomes" id="UP000192520">
    <property type="component" value="Unassembled WGS sequence"/>
</dbReference>
<evidence type="ECO:0000256" key="12">
    <source>
        <dbReference type="PIRSR" id="PIRSR001400-3"/>
    </source>
</evidence>
<dbReference type="STRING" id="1968527.B5M47_00985"/>
<keyword evidence="8 9" id="KW-0456">Lyase</keyword>
<feature type="binding site" evidence="9 12">
    <location>
        <position position="292"/>
    </location>
    <ligand>
        <name>Mg(2+)</name>
        <dbReference type="ChEBI" id="CHEBI:18420"/>
    </ligand>
</feature>
<dbReference type="Pfam" id="PF00113">
    <property type="entry name" value="Enolase_C"/>
    <property type="match status" value="2"/>
</dbReference>
<reference evidence="16" key="1">
    <citation type="submission" date="2017-03" db="EMBL/GenBank/DDBJ databases">
        <title>Novel pathways for hydrocarbon cycling and metabolic interdependencies in hydrothermal sediment communities.</title>
        <authorList>
            <person name="Dombrowski N."/>
            <person name="Seitz K."/>
            <person name="Teske A."/>
            <person name="Baker B."/>
        </authorList>
    </citation>
    <scope>NUCLEOTIDE SEQUENCE [LARGE SCALE GENOMIC DNA]</scope>
</reference>
<feature type="binding site" evidence="9">
    <location>
        <position position="395"/>
    </location>
    <ligand>
        <name>(2R)-2-phosphoglycerate</name>
        <dbReference type="ChEBI" id="CHEBI:58289"/>
    </ligand>
</feature>
<evidence type="ECO:0000259" key="14">
    <source>
        <dbReference type="SMART" id="SM01193"/>
    </source>
</evidence>
<evidence type="ECO:0000256" key="1">
    <source>
        <dbReference type="ARBA" id="ARBA00005031"/>
    </source>
</evidence>
<dbReference type="SMART" id="SM01192">
    <property type="entry name" value="Enolase_C"/>
    <property type="match status" value="1"/>
</dbReference>
<comment type="pathway">
    <text evidence="1 9">Carbohydrate degradation; glycolysis; pyruvate from D-glyceraldehyde 3-phosphate: step 4/5.</text>
</comment>
<feature type="binding site" evidence="9 12">
    <location>
        <position position="262"/>
    </location>
    <ligand>
        <name>Mg(2+)</name>
        <dbReference type="ChEBI" id="CHEBI:18420"/>
    </ligand>
</feature>
<organism evidence="15 16">
    <name type="scientific">candidate division CPR3 bacterium 4484_211</name>
    <dbReference type="NCBI Taxonomy" id="1968527"/>
    <lineage>
        <taxon>Bacteria</taxon>
        <taxon>Bacteria division CPR3</taxon>
    </lineage>
</organism>
<protein>
    <recommendedName>
        <fullName evidence="4 9">Enolase</fullName>
        <ecNumber evidence="3 9">4.2.1.11</ecNumber>
    </recommendedName>
    <alternativeName>
        <fullName evidence="9">2-phospho-D-glycerate hydro-lyase</fullName>
    </alternativeName>
    <alternativeName>
        <fullName evidence="9">2-phosphoglycerate dehydratase</fullName>
    </alternativeName>
</protein>
<dbReference type="Gene3D" id="3.30.390.10">
    <property type="entry name" value="Enolase-like, N-terminal domain"/>
    <property type="match status" value="1"/>
</dbReference>
<evidence type="ECO:0000313" key="16">
    <source>
        <dbReference type="Proteomes" id="UP000192520"/>
    </source>
</evidence>
<dbReference type="Gene3D" id="3.20.20.120">
    <property type="entry name" value="Enolase-like C-terminal domain"/>
    <property type="match status" value="2"/>
</dbReference>
<feature type="binding site" evidence="9">
    <location>
        <position position="373"/>
    </location>
    <ligand>
        <name>(2R)-2-phosphoglycerate</name>
        <dbReference type="ChEBI" id="CHEBI:58289"/>
    </ligand>
</feature>
<evidence type="ECO:0000256" key="9">
    <source>
        <dbReference type="HAMAP-Rule" id="MF_00318"/>
    </source>
</evidence>
<dbReference type="AlphaFoldDB" id="A0A1W9NZI5"/>
<dbReference type="GO" id="GO:0009986">
    <property type="term" value="C:cell surface"/>
    <property type="evidence" value="ECO:0007669"/>
    <property type="project" value="UniProtKB-SubCell"/>
</dbReference>
<evidence type="ECO:0000256" key="11">
    <source>
        <dbReference type="PIRSR" id="PIRSR001400-2"/>
    </source>
</evidence>
<sequence>MSLIKNLSARQILNSKGEPAVEVTLSLDKEGEYFTASCPSGISRGAKEMIELTDKDFSRFQGKEVSNAIKKINEAINPVIKGINPIEQGKIDRKLIDLDGTPNKANLGVNAILPVSMAVAKAGAHVAKRHLFVHLNHYFNELIVEEEDLKIGATDYKYQMPRAVFNLINGGRHAHNNLSFQEFLLIPQKGTQKSFWEQLRMASETFHNLEKILLEKNLISGYGEEGGFAPSLEGNSQALDLLIQSAGQNGYKPTKDFTLGIDAAGALPKEASESPIEYFKELASHYPLELLEDPFPEDKWDLWETLNSEINPAVIVVGDDLTATNPVYLEKAIQSRAIKGMIIKPNQIGTITEVLRVVKIAKKKGIKLVVSHRSKETNDNFIADLAAGIAADFIKSGPPARGERTAKYNRLLEIDEMIV</sequence>
<evidence type="ECO:0000256" key="7">
    <source>
        <dbReference type="ARBA" id="ARBA00023152"/>
    </source>
</evidence>
<evidence type="ECO:0000313" key="15">
    <source>
        <dbReference type="EMBL" id="OQX51412.1"/>
    </source>
</evidence>
<feature type="binding site" evidence="11">
    <location>
        <position position="182"/>
    </location>
    <ligand>
        <name>substrate</name>
    </ligand>
</feature>
<evidence type="ECO:0000256" key="6">
    <source>
        <dbReference type="ARBA" id="ARBA00022842"/>
    </source>
</evidence>
<feature type="domain" description="Enolase N-terminal" evidence="14">
    <location>
        <begin position="4"/>
        <end position="135"/>
    </location>
</feature>
<keyword evidence="9 12" id="KW-0479">Metal-binding</keyword>
<feature type="binding site" evidence="11">
    <location>
        <position position="395"/>
    </location>
    <ligand>
        <name>substrate</name>
    </ligand>
</feature>
<comment type="cofactor">
    <cofactor evidence="9">
        <name>Mg(2+)</name>
        <dbReference type="ChEBI" id="CHEBI:18420"/>
    </cofactor>
    <text evidence="9">Binds a second Mg(2+) ion via substrate during catalysis.</text>
</comment>
<dbReference type="SUPFAM" id="SSF54826">
    <property type="entry name" value="Enolase N-terminal domain-like"/>
    <property type="match status" value="1"/>
</dbReference>
<evidence type="ECO:0000256" key="5">
    <source>
        <dbReference type="ARBA" id="ARBA00022525"/>
    </source>
</evidence>
<comment type="cofactor">
    <cofactor evidence="12">
        <name>Mg(2+)</name>
        <dbReference type="ChEBI" id="CHEBI:18420"/>
    </cofactor>
    <text evidence="12">Mg(2+) is required for catalysis and for stabilizing the dimer.</text>
</comment>
<dbReference type="EMBL" id="MZGJ01000004">
    <property type="protein sequence ID" value="OQX51412.1"/>
    <property type="molecule type" value="Genomic_DNA"/>
</dbReference>
<evidence type="ECO:0000256" key="3">
    <source>
        <dbReference type="ARBA" id="ARBA00012058"/>
    </source>
</evidence>
<keyword evidence="5 9" id="KW-0964">Secreted</keyword>
<comment type="caution">
    <text evidence="15">The sequence shown here is derived from an EMBL/GenBank/DDBJ whole genome shotgun (WGS) entry which is preliminary data.</text>
</comment>
<comment type="catalytic activity">
    <reaction evidence="9">
        <text>(2R)-2-phosphoglycerate = phosphoenolpyruvate + H2O</text>
        <dbReference type="Rhea" id="RHEA:10164"/>
        <dbReference type="ChEBI" id="CHEBI:15377"/>
        <dbReference type="ChEBI" id="CHEBI:58289"/>
        <dbReference type="ChEBI" id="CHEBI:58702"/>
        <dbReference type="EC" id="4.2.1.11"/>
    </reaction>
</comment>
<dbReference type="SMART" id="SM01193">
    <property type="entry name" value="Enolase_N"/>
    <property type="match status" value="1"/>
</dbReference>
<feature type="binding site" evidence="9 12">
    <location>
        <position position="319"/>
    </location>
    <ligand>
        <name>Mg(2+)</name>
        <dbReference type="ChEBI" id="CHEBI:18420"/>
    </ligand>
</feature>
<dbReference type="InterPro" id="IPR000941">
    <property type="entry name" value="Enolase"/>
</dbReference>
<dbReference type="InterPro" id="IPR036849">
    <property type="entry name" value="Enolase-like_C_sf"/>
</dbReference>
<accession>A0A1W9NZI5</accession>
<dbReference type="PRINTS" id="PR00148">
    <property type="entry name" value="ENOLASE"/>
</dbReference>
<proteinExistence type="inferred from homology"/>
<evidence type="ECO:0000256" key="10">
    <source>
        <dbReference type="PIRSR" id="PIRSR001400-1"/>
    </source>
</evidence>
<dbReference type="GO" id="GO:0000287">
    <property type="term" value="F:magnesium ion binding"/>
    <property type="evidence" value="ECO:0007669"/>
    <property type="project" value="UniProtKB-UniRule"/>
</dbReference>
<evidence type="ECO:0000256" key="8">
    <source>
        <dbReference type="ARBA" id="ARBA00023239"/>
    </source>
</evidence>
<dbReference type="UniPathway" id="UPA00109">
    <property type="reaction ID" value="UER00187"/>
</dbReference>
<feature type="binding site" evidence="11">
    <location>
        <position position="319"/>
    </location>
    <ligand>
        <name>substrate</name>
    </ligand>
</feature>
<feature type="binding site" evidence="9">
    <location>
        <position position="344"/>
    </location>
    <ligand>
        <name>(2R)-2-phosphoglycerate</name>
        <dbReference type="ChEBI" id="CHEBI:58289"/>
    </ligand>
</feature>
<dbReference type="InterPro" id="IPR020811">
    <property type="entry name" value="Enolase_N"/>
</dbReference>
<dbReference type="PANTHER" id="PTHR11902">
    <property type="entry name" value="ENOLASE"/>
    <property type="match status" value="1"/>
</dbReference>
<comment type="function">
    <text evidence="9">Catalyzes the reversible conversion of 2-phosphoglycerate (2-PG) into phosphoenolpyruvate (PEP). It is essential for the degradation of carbohydrates via glycolysis.</text>
</comment>
<evidence type="ECO:0000256" key="2">
    <source>
        <dbReference type="ARBA" id="ARBA00009604"/>
    </source>
</evidence>
<feature type="binding site" evidence="11">
    <location>
        <begin position="371"/>
        <end position="374"/>
    </location>
    <ligand>
        <name>substrate</name>
    </ligand>
</feature>
<dbReference type="SFLD" id="SFLDF00002">
    <property type="entry name" value="enolase"/>
    <property type="match status" value="1"/>
</dbReference>
<dbReference type="SUPFAM" id="SSF51604">
    <property type="entry name" value="Enolase C-terminal domain-like"/>
    <property type="match status" value="1"/>
</dbReference>
<keyword evidence="6 9" id="KW-0460">Magnesium</keyword>
<keyword evidence="15" id="KW-0670">Pyruvate</keyword>
<feature type="domain" description="Enolase C-terminal TIM barrel" evidence="13">
    <location>
        <begin position="157"/>
        <end position="418"/>
    </location>
</feature>
<name>A0A1W9NZI5_UNCC3</name>
<dbReference type="GO" id="GO:0000015">
    <property type="term" value="C:phosphopyruvate hydratase complex"/>
    <property type="evidence" value="ECO:0007669"/>
    <property type="project" value="InterPro"/>
</dbReference>
<feature type="active site" description="Proton donor" evidence="9 10">
    <location>
        <position position="225"/>
    </location>
</feature>